<evidence type="ECO:0000256" key="3">
    <source>
        <dbReference type="ARBA" id="ARBA00023125"/>
    </source>
</evidence>
<dbReference type="Proteomes" id="UP000607645">
    <property type="component" value="Unassembled WGS sequence"/>
</dbReference>
<feature type="domain" description="HTH lysR-type" evidence="5">
    <location>
        <begin position="1"/>
        <end position="58"/>
    </location>
</feature>
<dbReference type="RefSeq" id="WP_155147845.1">
    <property type="nucleotide sequence ID" value="NZ_JACOPQ010000003.1"/>
</dbReference>
<dbReference type="InterPro" id="IPR000847">
    <property type="entry name" value="LysR_HTH_N"/>
</dbReference>
<dbReference type="GO" id="GO:0003700">
    <property type="term" value="F:DNA-binding transcription factor activity"/>
    <property type="evidence" value="ECO:0007669"/>
    <property type="project" value="InterPro"/>
</dbReference>
<dbReference type="EMBL" id="JACOPQ010000003">
    <property type="protein sequence ID" value="MBC5736307.1"/>
    <property type="molecule type" value="Genomic_DNA"/>
</dbReference>
<reference evidence="6" key="1">
    <citation type="submission" date="2020-08" db="EMBL/GenBank/DDBJ databases">
        <title>Genome public.</title>
        <authorList>
            <person name="Liu C."/>
            <person name="Sun Q."/>
        </authorList>
    </citation>
    <scope>NUCLEOTIDE SEQUENCE</scope>
    <source>
        <strain evidence="6">NSJ-52</strain>
    </source>
</reference>
<protein>
    <submittedName>
        <fullName evidence="6">LysR family transcriptional regulator</fullName>
    </submittedName>
</protein>
<evidence type="ECO:0000256" key="1">
    <source>
        <dbReference type="ARBA" id="ARBA00009437"/>
    </source>
</evidence>
<dbReference type="InterPro" id="IPR036390">
    <property type="entry name" value="WH_DNA-bd_sf"/>
</dbReference>
<comment type="caution">
    <text evidence="6">The sequence shown here is derived from an EMBL/GenBank/DDBJ whole genome shotgun (WGS) entry which is preliminary data.</text>
</comment>
<keyword evidence="2" id="KW-0805">Transcription regulation</keyword>
<sequence>MEIRVLRYFLEVAREGSVTHAAQRLHISQPTLSKQLKDLEGELGKKLFVRSSFSVRLTDEGMLLRKRAEDILDMVDKTEEEFKALGEFNGGDIRVGCAESDGIKHLARCAKTLQEQYPRIRLHVYSGNTEDLSERLDRGLLDFAVIAQAVDLSKYNYLEMPSSDTWGVVMRKDSPLAQKEAVRMEDLLHLPLICSRQGITEDFPKWFGEKVDTLNIVATFNLAYNAGVLAREGLGYVLTFDKLIHAGADSELCFRPLTPALETKLYVVWKKYQVFTRAAEVLLAQLQRGLLSAATGI</sequence>
<dbReference type="PROSITE" id="PS50931">
    <property type="entry name" value="HTH_LYSR"/>
    <property type="match status" value="1"/>
</dbReference>
<dbReference type="InterPro" id="IPR036388">
    <property type="entry name" value="WH-like_DNA-bd_sf"/>
</dbReference>
<dbReference type="PANTHER" id="PTHR30419">
    <property type="entry name" value="HTH-TYPE TRANSCRIPTIONAL REGULATOR YBHD"/>
    <property type="match status" value="1"/>
</dbReference>
<dbReference type="InterPro" id="IPR005119">
    <property type="entry name" value="LysR_subst-bd"/>
</dbReference>
<comment type="similarity">
    <text evidence="1">Belongs to the LysR transcriptional regulatory family.</text>
</comment>
<evidence type="ECO:0000256" key="2">
    <source>
        <dbReference type="ARBA" id="ARBA00023015"/>
    </source>
</evidence>
<dbReference type="PANTHER" id="PTHR30419:SF8">
    <property type="entry name" value="NITROGEN ASSIMILATION TRANSCRIPTIONAL ACTIVATOR-RELATED"/>
    <property type="match status" value="1"/>
</dbReference>
<dbReference type="FunFam" id="1.10.10.10:FF:000001">
    <property type="entry name" value="LysR family transcriptional regulator"/>
    <property type="match status" value="1"/>
</dbReference>
<dbReference type="SUPFAM" id="SSF46785">
    <property type="entry name" value="Winged helix' DNA-binding domain"/>
    <property type="match status" value="1"/>
</dbReference>
<accession>A0A8J6M7C1</accession>
<dbReference type="Pfam" id="PF03466">
    <property type="entry name" value="LysR_substrate"/>
    <property type="match status" value="1"/>
</dbReference>
<keyword evidence="7" id="KW-1185">Reference proteome</keyword>
<dbReference type="GO" id="GO:0003677">
    <property type="term" value="F:DNA binding"/>
    <property type="evidence" value="ECO:0007669"/>
    <property type="project" value="UniProtKB-KW"/>
</dbReference>
<evidence type="ECO:0000256" key="4">
    <source>
        <dbReference type="ARBA" id="ARBA00023163"/>
    </source>
</evidence>
<evidence type="ECO:0000313" key="7">
    <source>
        <dbReference type="Proteomes" id="UP000607645"/>
    </source>
</evidence>
<gene>
    <name evidence="6" type="ORF">H8S62_04690</name>
</gene>
<dbReference type="Gene3D" id="1.10.10.10">
    <property type="entry name" value="Winged helix-like DNA-binding domain superfamily/Winged helix DNA-binding domain"/>
    <property type="match status" value="1"/>
</dbReference>
<dbReference type="CDD" id="cd05466">
    <property type="entry name" value="PBP2_LTTR_substrate"/>
    <property type="match status" value="1"/>
</dbReference>
<dbReference type="SUPFAM" id="SSF53850">
    <property type="entry name" value="Periplasmic binding protein-like II"/>
    <property type="match status" value="1"/>
</dbReference>
<evidence type="ECO:0000259" key="5">
    <source>
        <dbReference type="PROSITE" id="PS50931"/>
    </source>
</evidence>
<dbReference type="InterPro" id="IPR050950">
    <property type="entry name" value="HTH-type_LysR_regulators"/>
</dbReference>
<dbReference type="Pfam" id="PF00126">
    <property type="entry name" value="HTH_1"/>
    <property type="match status" value="1"/>
</dbReference>
<keyword evidence="3" id="KW-0238">DNA-binding</keyword>
<proteinExistence type="inferred from homology"/>
<name>A0A8J6M7C1_9FIRM</name>
<dbReference type="AlphaFoldDB" id="A0A8J6M7C1"/>
<dbReference type="Gene3D" id="3.40.190.10">
    <property type="entry name" value="Periplasmic binding protein-like II"/>
    <property type="match status" value="2"/>
</dbReference>
<organism evidence="6 7">
    <name type="scientific">Lawsonibacter faecis</name>
    <dbReference type="NCBI Taxonomy" id="2763052"/>
    <lineage>
        <taxon>Bacteria</taxon>
        <taxon>Bacillati</taxon>
        <taxon>Bacillota</taxon>
        <taxon>Clostridia</taxon>
        <taxon>Eubacteriales</taxon>
        <taxon>Oscillospiraceae</taxon>
        <taxon>Lawsonibacter</taxon>
    </lineage>
</organism>
<keyword evidence="4" id="KW-0804">Transcription</keyword>
<dbReference type="PRINTS" id="PR00039">
    <property type="entry name" value="HTHLYSR"/>
</dbReference>
<evidence type="ECO:0000313" key="6">
    <source>
        <dbReference type="EMBL" id="MBC5736307.1"/>
    </source>
</evidence>
<dbReference type="GO" id="GO:0005829">
    <property type="term" value="C:cytosol"/>
    <property type="evidence" value="ECO:0007669"/>
    <property type="project" value="TreeGrafter"/>
</dbReference>